<dbReference type="GO" id="GO:0009451">
    <property type="term" value="P:RNA modification"/>
    <property type="evidence" value="ECO:0007669"/>
    <property type="project" value="InterPro"/>
</dbReference>
<reference evidence="3 4" key="1">
    <citation type="submission" date="2020-06" db="EMBL/GenBank/DDBJ databases">
        <title>Transcriptomic and genomic resources for Thalictrum thalictroides and T. hernandezii: Facilitating candidate gene discovery in an emerging model plant lineage.</title>
        <authorList>
            <person name="Arias T."/>
            <person name="Riano-Pachon D.M."/>
            <person name="Di Stilio V.S."/>
        </authorList>
    </citation>
    <scope>NUCLEOTIDE SEQUENCE [LARGE SCALE GENOMIC DNA]</scope>
    <source>
        <strain evidence="4">cv. WT478/WT964</strain>
        <tissue evidence="3">Leaves</tissue>
    </source>
</reference>
<gene>
    <name evidence="3" type="ORF">FRX31_009902</name>
</gene>
<dbReference type="Pfam" id="PF13041">
    <property type="entry name" value="PPR_2"/>
    <property type="match status" value="1"/>
</dbReference>
<accession>A0A7J6WT15</accession>
<keyword evidence="4" id="KW-1185">Reference proteome</keyword>
<dbReference type="AlphaFoldDB" id="A0A7J6WT15"/>
<keyword evidence="1" id="KW-0677">Repeat</keyword>
<protein>
    <submittedName>
        <fullName evidence="3">Pentatricopeptide repeat-containing protein</fullName>
    </submittedName>
</protein>
<dbReference type="PANTHER" id="PTHR47926">
    <property type="entry name" value="PENTATRICOPEPTIDE REPEAT-CONTAINING PROTEIN"/>
    <property type="match status" value="1"/>
</dbReference>
<comment type="caution">
    <text evidence="3">The sequence shown here is derived from an EMBL/GenBank/DDBJ whole genome shotgun (WGS) entry which is preliminary data.</text>
</comment>
<dbReference type="Proteomes" id="UP000554482">
    <property type="component" value="Unassembled WGS sequence"/>
</dbReference>
<evidence type="ECO:0000313" key="3">
    <source>
        <dbReference type="EMBL" id="KAF5200516.1"/>
    </source>
</evidence>
<proteinExistence type="predicted"/>
<dbReference type="Gene3D" id="1.25.40.10">
    <property type="entry name" value="Tetratricopeptide repeat domain"/>
    <property type="match status" value="2"/>
</dbReference>
<dbReference type="InterPro" id="IPR002885">
    <property type="entry name" value="PPR_rpt"/>
</dbReference>
<sequence length="248" mass="27489">MPNDVTLVSVLTACGRTGELILGRKIHGFAVGSGFKLDVFMGSSLIAIELFREMQVQGVKADEATVASVVSACGHLGALDQERWVHAYCKRNEIQMNLSVSNAFIDMHAKCGDIVKALEIFHELVQKDVFSWTVMISGLAMNGKSDEALELFTLMEISSEVRPNEITYLGVLTACSHGGLIVKGFHHFGSMTKTYNLIPHIEHYGCMVYLLGRANLLIKAKMFIMAMRIEPDVVIWRSLLFFLGLMVM</sequence>
<organism evidence="3 4">
    <name type="scientific">Thalictrum thalictroides</name>
    <name type="common">Rue-anemone</name>
    <name type="synonym">Anemone thalictroides</name>
    <dbReference type="NCBI Taxonomy" id="46969"/>
    <lineage>
        <taxon>Eukaryota</taxon>
        <taxon>Viridiplantae</taxon>
        <taxon>Streptophyta</taxon>
        <taxon>Embryophyta</taxon>
        <taxon>Tracheophyta</taxon>
        <taxon>Spermatophyta</taxon>
        <taxon>Magnoliopsida</taxon>
        <taxon>Ranunculales</taxon>
        <taxon>Ranunculaceae</taxon>
        <taxon>Thalictroideae</taxon>
        <taxon>Thalictrum</taxon>
    </lineage>
</organism>
<dbReference type="EMBL" id="JABWDY010010662">
    <property type="protein sequence ID" value="KAF5200516.1"/>
    <property type="molecule type" value="Genomic_DNA"/>
</dbReference>
<name>A0A7J6WT15_THATH</name>
<evidence type="ECO:0000256" key="1">
    <source>
        <dbReference type="ARBA" id="ARBA00022737"/>
    </source>
</evidence>
<evidence type="ECO:0000256" key="2">
    <source>
        <dbReference type="PROSITE-ProRule" id="PRU00708"/>
    </source>
</evidence>
<dbReference type="GO" id="GO:0003723">
    <property type="term" value="F:RNA binding"/>
    <property type="evidence" value="ECO:0007669"/>
    <property type="project" value="InterPro"/>
</dbReference>
<feature type="repeat" description="PPR" evidence="2">
    <location>
        <begin position="128"/>
        <end position="163"/>
    </location>
</feature>
<dbReference type="FunFam" id="1.25.40.10:FF:000242">
    <property type="entry name" value="Pentatricopeptide repeat-containing protein"/>
    <property type="match status" value="1"/>
</dbReference>
<evidence type="ECO:0000313" key="4">
    <source>
        <dbReference type="Proteomes" id="UP000554482"/>
    </source>
</evidence>
<dbReference type="NCBIfam" id="TIGR00756">
    <property type="entry name" value="PPR"/>
    <property type="match status" value="2"/>
</dbReference>
<dbReference type="OrthoDB" id="21254at2759"/>
<dbReference type="InterPro" id="IPR011990">
    <property type="entry name" value="TPR-like_helical_dom_sf"/>
</dbReference>
<dbReference type="PANTHER" id="PTHR47926:SF345">
    <property type="entry name" value="(WILD MALAYSIAN BANANA) HYPOTHETICAL PROTEIN"/>
    <property type="match status" value="1"/>
</dbReference>
<dbReference type="InterPro" id="IPR046960">
    <property type="entry name" value="PPR_At4g14850-like_plant"/>
</dbReference>
<dbReference type="PROSITE" id="PS51375">
    <property type="entry name" value="PPR"/>
    <property type="match status" value="1"/>
</dbReference>